<feature type="compositionally biased region" description="Polar residues" evidence="1">
    <location>
        <begin position="540"/>
        <end position="551"/>
    </location>
</feature>
<evidence type="ECO:0008006" key="4">
    <source>
        <dbReference type="Google" id="ProtNLM"/>
    </source>
</evidence>
<dbReference type="RefSeq" id="XP_040745058.1">
    <property type="nucleotide sequence ID" value="XM_040887116.1"/>
</dbReference>
<name>A0A1Y1WDC9_9FUNG</name>
<proteinExistence type="predicted"/>
<keyword evidence="3" id="KW-1185">Reference proteome</keyword>
<organism evidence="2 3">
    <name type="scientific">Linderina pennispora</name>
    <dbReference type="NCBI Taxonomy" id="61395"/>
    <lineage>
        <taxon>Eukaryota</taxon>
        <taxon>Fungi</taxon>
        <taxon>Fungi incertae sedis</taxon>
        <taxon>Zoopagomycota</taxon>
        <taxon>Kickxellomycotina</taxon>
        <taxon>Kickxellomycetes</taxon>
        <taxon>Kickxellales</taxon>
        <taxon>Kickxellaceae</taxon>
        <taxon>Linderina</taxon>
    </lineage>
</organism>
<reference evidence="2 3" key="1">
    <citation type="submission" date="2016-07" db="EMBL/GenBank/DDBJ databases">
        <title>Pervasive Adenine N6-methylation of Active Genes in Fungi.</title>
        <authorList>
            <consortium name="DOE Joint Genome Institute"/>
            <person name="Mondo S.J."/>
            <person name="Dannebaum R.O."/>
            <person name="Kuo R.C."/>
            <person name="Labutti K."/>
            <person name="Haridas S."/>
            <person name="Kuo A."/>
            <person name="Salamov A."/>
            <person name="Ahrendt S.R."/>
            <person name="Lipzen A."/>
            <person name="Sullivan W."/>
            <person name="Andreopoulos W.B."/>
            <person name="Clum A."/>
            <person name="Lindquist E."/>
            <person name="Daum C."/>
            <person name="Ramamoorthy G.K."/>
            <person name="Gryganskyi A."/>
            <person name="Culley D."/>
            <person name="Magnuson J.K."/>
            <person name="James T.Y."/>
            <person name="O'Malley M.A."/>
            <person name="Stajich J.E."/>
            <person name="Spatafora J.W."/>
            <person name="Visel A."/>
            <person name="Grigoriev I.V."/>
        </authorList>
    </citation>
    <scope>NUCLEOTIDE SEQUENCE [LARGE SCALE GENOMIC DNA]</scope>
    <source>
        <strain evidence="2 3">ATCC 12442</strain>
    </source>
</reference>
<feature type="compositionally biased region" description="Acidic residues" evidence="1">
    <location>
        <begin position="337"/>
        <end position="361"/>
    </location>
</feature>
<comment type="caution">
    <text evidence="2">The sequence shown here is derived from an EMBL/GenBank/DDBJ whole genome shotgun (WGS) entry which is preliminary data.</text>
</comment>
<gene>
    <name evidence="2" type="ORF">DL89DRAFT_266545</name>
</gene>
<sequence>MDVILETVKREITLDCTRGSSLDRVWSFMAEDSGVPADNMVYLWPYISSLDGLTFINGQSEHIFDPADDEKRKEFQALTFAQVASHDAEINRELLGRPEGVPRVMNSPKSFKVLELITVSTELGLDPRSSFHFIKVLEAEGMEGLNTNLIILRRNLPAPKKESKTRNHITIVDGVPVKKKLPNPGYERAPEEMVSNLVRFKLRNRISDILEQSESGSMAVGLDFYDRRHRKYFHRRVRMREIKNAEYEIPDEHLPRIPTTDGGKEDIDAEMKERARIKAAKAKRMTLIRQKKARRMGLELRRCVRFIKPVGVPLKRRREHDRAGSTAVPADGHTSQDEDENDDEDEDEDAALANDDDDDDDEMAGIEAVKEHADIKHLLSMPQVRMGMLSGMSLESQVFRLGTVAKAVQFILREHNYKTLVRVFDRLVKSPIVLGDGSLPGTYAVAGSANAPTQIPKTEMLITSVDEFLGREHRKRYFANPAATSLISQLLVDLGTEDNGARPQSLVSASATTSTAGKDMAKGKDREADVEVMPEEQIEAPTTNADSQVSASKDPVAPAHSGLHLSMPDLVRIAETESKSVNAILRQECLMVMLRDKGIVCCTKSTIKACQNRASLYVREREAAGEITSSVAASMVNYKMDKRTFLRTITTLASEQRVHHRAVAANPNKSRNLPMLSHLAIAWEIDPNGERVDAFIEALKDSMIINSAGLKLRLPPLVENSALVQRTTGSKERDRRYIDAKLGVARFRSTVATTRRKRFKRLAAEVESGVAYDSRDDGDDEPLYKRAKRENMRAGRTGKDPAWEEVKQEMEYLGGAMVRLQTLHQFLIKELPRSIDNIRVYPNYIFRIPYLLYALPLRLHIQLCKGAWYTHAAIRYVRYGIETEEQRETRLSAADEDEDELMARRLNTPIGKLPQDLIAMIMSKVNRSRVLMYILQLPDLTSDREPADAKDNQSTIGYQLIGKARVLNRKGYRCAPVSQDLSVNYLNDNVHNYWDELQTSSHVSHPLFRINSLLNRSQIETLDRVPPMAAKEACVSLPEARIFRRNIHIKHRKNFEESLKKDASTINMAKGTPPPPLNDLTPPRRRWSAEDQHLLILTFVVMPVLLMPALKVFPDRFDWGNMMHRDHYRSLSECLMTLWPHIFDDALSKGELTDTSNREKWDIVKEKNTLLEILEQYKEKLYYDYVDVADEQQPDLFDKLAELARRAQADNEPGQEHLQKHAKEKVKITLEEFKLRYVIVSKDAKPTYEFPEDSLRRGSNMHSTFQQLRMAKNTMYTMRQGWSCLADESNPVTTHLQLSDDGMPVKVPVSAYTPRLSIYPVVRILNARLVSNPVLVIGRLCMDRYVSSTRLRAIITNLYDESLANKLLLPDKYVSELLASNAMSVGLAKLPITWPSETQAESSVGSTVVVHETSGATRVGAAEARPGTHTAGEGGIERRAPGRGFAISERFATGPQQLPELSTADHHWAPADSAYSLSLFAQGRLWLRPVYSAKPDAPFGPMAGFQRRLNLHVASPMDVDGDQQHGGNLALSPEILEKVLSALAMLVHETGAMGVALGELQSLISRMFEKTTMDMPEHLRTILQSRSALQTLVGMLVSSKRLVVVGCTDQRYVSERYYQAQWMTTVGDPPLKLVPYLGQSLNGSANMALLLNMILEHPGISQTNLMRRHFAPHVAKAEIQRFLDILCSHKIIDKRESEVPANSGVYITTYRARLDYYSKLRQLSRSLGDLLPLDS</sequence>
<evidence type="ECO:0000313" key="2">
    <source>
        <dbReference type="EMBL" id="ORX71543.1"/>
    </source>
</evidence>
<protein>
    <recommendedName>
        <fullName evidence="4">B-block binding subunit of TFIIIC domain-containing protein</fullName>
    </recommendedName>
</protein>
<feature type="compositionally biased region" description="Basic and acidic residues" evidence="1">
    <location>
        <begin position="519"/>
        <end position="529"/>
    </location>
</feature>
<dbReference type="EMBL" id="MCFD01000004">
    <property type="protein sequence ID" value="ORX71543.1"/>
    <property type="molecule type" value="Genomic_DNA"/>
</dbReference>
<evidence type="ECO:0000313" key="3">
    <source>
        <dbReference type="Proteomes" id="UP000193922"/>
    </source>
</evidence>
<dbReference type="OrthoDB" id="5539781at2759"/>
<accession>A0A1Y1WDC9</accession>
<feature type="region of interest" description="Disordered" evidence="1">
    <location>
        <begin position="316"/>
        <end position="361"/>
    </location>
</feature>
<dbReference type="Proteomes" id="UP000193922">
    <property type="component" value="Unassembled WGS sequence"/>
</dbReference>
<feature type="region of interest" description="Disordered" evidence="1">
    <location>
        <begin position="1418"/>
        <end position="1439"/>
    </location>
</feature>
<feature type="region of interest" description="Disordered" evidence="1">
    <location>
        <begin position="500"/>
        <end position="561"/>
    </location>
</feature>
<evidence type="ECO:0000256" key="1">
    <source>
        <dbReference type="SAM" id="MobiDB-lite"/>
    </source>
</evidence>
<dbReference type="GeneID" id="63803764"/>